<dbReference type="EMBL" id="KN839873">
    <property type="protein sequence ID" value="KIJ60389.1"/>
    <property type="molecule type" value="Genomic_DNA"/>
</dbReference>
<evidence type="ECO:0000313" key="3">
    <source>
        <dbReference type="EMBL" id="KIJ60389.1"/>
    </source>
</evidence>
<dbReference type="PANTHER" id="PTHR36223">
    <property type="entry name" value="BETA-LACTAMASE-TYPE TRANSPEPTIDASE FOLD DOMAIN CONTAINING PROTEIN"/>
    <property type="match status" value="1"/>
</dbReference>
<evidence type="ECO:0000313" key="4">
    <source>
        <dbReference type="Proteomes" id="UP000053820"/>
    </source>
</evidence>
<feature type="region of interest" description="Disordered" evidence="1">
    <location>
        <begin position="221"/>
        <end position="241"/>
    </location>
</feature>
<protein>
    <recommendedName>
        <fullName evidence="2">DUF7918 domain-containing protein</fullName>
    </recommendedName>
</protein>
<dbReference type="Proteomes" id="UP000053820">
    <property type="component" value="Unassembled WGS sequence"/>
</dbReference>
<evidence type="ECO:0000259" key="2">
    <source>
        <dbReference type="Pfam" id="PF25534"/>
    </source>
</evidence>
<sequence>MLQLRTFRAGIRVDGEFLQAYDVEMLPEENKVTCWVASEAGKNFSVVWQDLNFTRHFNLLGELKVDGTWAGGKLFKPLLPNQPVSSTLISAELKFVNTSPTTARPLAFSKLQTTDEDQYLKSAPSGLGEITLTIRLVAVLGVGLQQGIGSILNTKVHERSKKAFSHCIGFGDETTVPVQHAVQVQPLTQKPFVTFVFKYRPLDRLMADGIAPALPLLKRAAPEVDDGEDEKPDSSQDDAMREIATLREQVKKLEVKLINARKASGKRVKVEDSDVIDLTCC</sequence>
<keyword evidence="4" id="KW-1185">Reference proteome</keyword>
<organism evidence="3 4">
    <name type="scientific">Hydnomerulius pinastri MD-312</name>
    <dbReference type="NCBI Taxonomy" id="994086"/>
    <lineage>
        <taxon>Eukaryota</taxon>
        <taxon>Fungi</taxon>
        <taxon>Dikarya</taxon>
        <taxon>Basidiomycota</taxon>
        <taxon>Agaricomycotina</taxon>
        <taxon>Agaricomycetes</taxon>
        <taxon>Agaricomycetidae</taxon>
        <taxon>Boletales</taxon>
        <taxon>Boletales incertae sedis</taxon>
        <taxon>Leucogyrophana</taxon>
    </lineage>
</organism>
<accession>A0A0C9V4H3</accession>
<dbReference type="PANTHER" id="PTHR36223:SF1">
    <property type="entry name" value="TRANSCRIPTION ELONGATION FACTOR EAF N-TERMINAL DOMAIN-CONTAINING PROTEIN"/>
    <property type="match status" value="1"/>
</dbReference>
<dbReference type="Pfam" id="PF25534">
    <property type="entry name" value="DUF7918"/>
    <property type="match status" value="1"/>
</dbReference>
<gene>
    <name evidence="3" type="ORF">HYDPIDRAFT_32354</name>
</gene>
<dbReference type="InterPro" id="IPR057678">
    <property type="entry name" value="DUF7918"/>
</dbReference>
<dbReference type="OrthoDB" id="3364132at2759"/>
<proteinExistence type="predicted"/>
<evidence type="ECO:0000256" key="1">
    <source>
        <dbReference type="SAM" id="MobiDB-lite"/>
    </source>
</evidence>
<reference evidence="3 4" key="1">
    <citation type="submission" date="2014-04" db="EMBL/GenBank/DDBJ databases">
        <title>Evolutionary Origins and Diversification of the Mycorrhizal Mutualists.</title>
        <authorList>
            <consortium name="DOE Joint Genome Institute"/>
            <consortium name="Mycorrhizal Genomics Consortium"/>
            <person name="Kohler A."/>
            <person name="Kuo A."/>
            <person name="Nagy L.G."/>
            <person name="Floudas D."/>
            <person name="Copeland A."/>
            <person name="Barry K.W."/>
            <person name="Cichocki N."/>
            <person name="Veneault-Fourrey C."/>
            <person name="LaButti K."/>
            <person name="Lindquist E.A."/>
            <person name="Lipzen A."/>
            <person name="Lundell T."/>
            <person name="Morin E."/>
            <person name="Murat C."/>
            <person name="Riley R."/>
            <person name="Ohm R."/>
            <person name="Sun H."/>
            <person name="Tunlid A."/>
            <person name="Henrissat B."/>
            <person name="Grigoriev I.V."/>
            <person name="Hibbett D.S."/>
            <person name="Martin F."/>
        </authorList>
    </citation>
    <scope>NUCLEOTIDE SEQUENCE [LARGE SCALE GENOMIC DNA]</scope>
    <source>
        <strain evidence="3 4">MD-312</strain>
    </source>
</reference>
<dbReference type="HOGENOM" id="CLU_060356_0_1_1"/>
<dbReference type="AlphaFoldDB" id="A0A0C9V4H3"/>
<name>A0A0C9V4H3_9AGAM</name>
<feature type="domain" description="DUF7918" evidence="2">
    <location>
        <begin position="9"/>
        <end position="212"/>
    </location>
</feature>
<feature type="compositionally biased region" description="Basic and acidic residues" evidence="1">
    <location>
        <begin position="232"/>
        <end position="241"/>
    </location>
</feature>